<gene>
    <name evidence="3" type="ORF">GTQ48_13555</name>
</gene>
<dbReference type="InterPro" id="IPR000594">
    <property type="entry name" value="ThiF_NAD_FAD-bd"/>
</dbReference>
<dbReference type="GO" id="GO:0008641">
    <property type="term" value="F:ubiquitin-like modifier activating enzyme activity"/>
    <property type="evidence" value="ECO:0007669"/>
    <property type="project" value="InterPro"/>
</dbReference>
<keyword evidence="4" id="KW-1185">Reference proteome</keyword>
<reference evidence="3 4" key="1">
    <citation type="submission" date="2020-01" db="EMBL/GenBank/DDBJ databases">
        <title>Genomes of bacteria type strains.</title>
        <authorList>
            <person name="Chen J."/>
            <person name="Zhu S."/>
            <person name="Yang J."/>
        </authorList>
    </citation>
    <scope>NUCLEOTIDE SEQUENCE [LARGE SCALE GENOMIC DNA]</scope>
    <source>
        <strain evidence="3 4">LMG 24078</strain>
    </source>
</reference>
<dbReference type="GO" id="GO:0016779">
    <property type="term" value="F:nucleotidyltransferase activity"/>
    <property type="evidence" value="ECO:0007669"/>
    <property type="project" value="UniProtKB-KW"/>
</dbReference>
<evidence type="ECO:0000259" key="2">
    <source>
        <dbReference type="Pfam" id="PF00899"/>
    </source>
</evidence>
<dbReference type="CDD" id="cd00757">
    <property type="entry name" value="ThiF_MoeB_HesA_family"/>
    <property type="match status" value="1"/>
</dbReference>
<dbReference type="Pfam" id="PF00899">
    <property type="entry name" value="ThiF"/>
    <property type="match status" value="1"/>
</dbReference>
<dbReference type="Gene3D" id="3.40.50.720">
    <property type="entry name" value="NAD(P)-binding Rossmann-like Domain"/>
    <property type="match status" value="1"/>
</dbReference>
<dbReference type="SUPFAM" id="SSF69572">
    <property type="entry name" value="Activating enzymes of the ubiquitin-like proteins"/>
    <property type="match status" value="1"/>
</dbReference>
<dbReference type="InterPro" id="IPR035985">
    <property type="entry name" value="Ubiquitin-activating_enz"/>
</dbReference>
<dbReference type="GO" id="GO:0004792">
    <property type="term" value="F:thiosulfate-cyanide sulfurtransferase activity"/>
    <property type="evidence" value="ECO:0007669"/>
    <property type="project" value="TreeGrafter"/>
</dbReference>
<keyword evidence="3" id="KW-0548">Nucleotidyltransferase</keyword>
<organism evidence="3 4">
    <name type="scientific">Alteromonas genovensis</name>
    <dbReference type="NCBI Taxonomy" id="471225"/>
    <lineage>
        <taxon>Bacteria</taxon>
        <taxon>Pseudomonadati</taxon>
        <taxon>Pseudomonadota</taxon>
        <taxon>Gammaproteobacteria</taxon>
        <taxon>Alteromonadales</taxon>
        <taxon>Alteromonadaceae</taxon>
        <taxon>Alteromonas/Salinimonas group</taxon>
        <taxon>Alteromonas</taxon>
    </lineage>
</organism>
<keyword evidence="3" id="KW-0808">Transferase</keyword>
<comment type="caution">
    <text evidence="3">The sequence shown here is derived from an EMBL/GenBank/DDBJ whole genome shotgun (WGS) entry which is preliminary data.</text>
</comment>
<dbReference type="GO" id="GO:0008146">
    <property type="term" value="F:sulfotransferase activity"/>
    <property type="evidence" value="ECO:0007669"/>
    <property type="project" value="TreeGrafter"/>
</dbReference>
<evidence type="ECO:0000313" key="4">
    <source>
        <dbReference type="Proteomes" id="UP000471381"/>
    </source>
</evidence>
<proteinExistence type="inferred from homology"/>
<comment type="similarity">
    <text evidence="1">Belongs to the HesA/MoeB/ThiF family.</text>
</comment>
<dbReference type="GO" id="GO:0005829">
    <property type="term" value="C:cytosol"/>
    <property type="evidence" value="ECO:0007669"/>
    <property type="project" value="TreeGrafter"/>
</dbReference>
<feature type="domain" description="THIF-type NAD/FAD binding fold" evidence="2">
    <location>
        <begin position="17"/>
        <end position="247"/>
    </location>
</feature>
<dbReference type="AlphaFoldDB" id="A0A6N9TLY6"/>
<dbReference type="PANTHER" id="PTHR10953">
    <property type="entry name" value="UBIQUITIN-ACTIVATING ENZYME E1"/>
    <property type="match status" value="1"/>
</dbReference>
<dbReference type="FunFam" id="3.40.50.720:FF:000080">
    <property type="entry name" value="Thiazole biosynthesis adenylyltransferase ThiF"/>
    <property type="match status" value="1"/>
</dbReference>
<dbReference type="InterPro" id="IPR045886">
    <property type="entry name" value="ThiF/MoeB/HesA"/>
</dbReference>
<dbReference type="RefSeq" id="WP_163107147.1">
    <property type="nucleotide sequence ID" value="NZ_JAAAWO010000010.1"/>
</dbReference>
<evidence type="ECO:0000256" key="1">
    <source>
        <dbReference type="ARBA" id="ARBA00009919"/>
    </source>
</evidence>
<dbReference type="Proteomes" id="UP000471381">
    <property type="component" value="Unassembled WGS sequence"/>
</dbReference>
<protein>
    <submittedName>
        <fullName evidence="3">Molybdopterin-synthase adenylyltransferase MoeB</fullName>
    </submittedName>
</protein>
<name>A0A6N9TLY6_9ALTE</name>
<evidence type="ECO:0000313" key="3">
    <source>
        <dbReference type="EMBL" id="NDW16539.1"/>
    </source>
</evidence>
<dbReference type="EMBL" id="JAAAWO010000010">
    <property type="protein sequence ID" value="NDW16539.1"/>
    <property type="molecule type" value="Genomic_DNA"/>
</dbReference>
<sequence>MRKTRHRDLTDEQAMRYNRHIVLPSVDLDGQEALLNAKVLIVGMGGLGNAAAMNLCASGVGTLTLIDFDNVELTNLHRQTLFSEADVSKSKVHAAQQQLVQMNTDCEIHAVNGAFGEEHESLVNSCDVVLDCTDNATARDLINKLCYAAGTPLVSGAAIRFEGQLFVAIPGKSRCYGCLRQLFTAPDLSCVESGIFSPVANIVGTYQSLLAMQVLMQFDTIPLNTLMTFDALEHEWQRWQLPDTTECDICGPAFAK</sequence>
<dbReference type="PANTHER" id="PTHR10953:SF102">
    <property type="entry name" value="ADENYLYLTRANSFERASE AND SULFURTRANSFERASE MOCS3"/>
    <property type="match status" value="1"/>
</dbReference>
<accession>A0A6N9TLY6</accession>